<proteinExistence type="inferred from homology"/>
<gene>
    <name evidence="4" type="ORF">WKR92_06575</name>
</gene>
<dbReference type="EMBL" id="JBBVGT010000002">
    <property type="protein sequence ID" value="MFB5945490.1"/>
    <property type="molecule type" value="Genomic_DNA"/>
</dbReference>
<dbReference type="Proteomes" id="UP001580928">
    <property type="component" value="Unassembled WGS sequence"/>
</dbReference>
<organism evidence="4 5">
    <name type="scientific">Albibacterium profundi</name>
    <dbReference type="NCBI Taxonomy" id="3134906"/>
    <lineage>
        <taxon>Bacteria</taxon>
        <taxon>Pseudomonadati</taxon>
        <taxon>Bacteroidota</taxon>
        <taxon>Sphingobacteriia</taxon>
        <taxon>Sphingobacteriales</taxon>
        <taxon>Sphingobacteriaceae</taxon>
        <taxon>Albibacterium</taxon>
    </lineage>
</organism>
<dbReference type="InterPro" id="IPR011765">
    <property type="entry name" value="Pept_M16_N"/>
</dbReference>
<reference evidence="4 5" key="1">
    <citation type="submission" date="2024-04" db="EMBL/GenBank/DDBJ databases">
        <title>Albibacterium profundi sp. nov., isolated from sediment of the Challenger Deep of Mariana Trench.</title>
        <authorList>
            <person name="Wang Y."/>
        </authorList>
    </citation>
    <scope>NUCLEOTIDE SEQUENCE [LARGE SCALE GENOMIC DNA]</scope>
    <source>
        <strain evidence="4 5">RHL897</strain>
    </source>
</reference>
<evidence type="ECO:0000259" key="2">
    <source>
        <dbReference type="Pfam" id="PF00675"/>
    </source>
</evidence>
<dbReference type="Pfam" id="PF05193">
    <property type="entry name" value="Peptidase_M16_C"/>
    <property type="match status" value="1"/>
</dbReference>
<dbReference type="Pfam" id="PF00675">
    <property type="entry name" value="Peptidase_M16"/>
    <property type="match status" value="1"/>
</dbReference>
<feature type="domain" description="Peptidase M16 C-terminal" evidence="3">
    <location>
        <begin position="166"/>
        <end position="340"/>
    </location>
</feature>
<evidence type="ECO:0000259" key="3">
    <source>
        <dbReference type="Pfam" id="PF05193"/>
    </source>
</evidence>
<dbReference type="Gene3D" id="3.30.830.10">
    <property type="entry name" value="Metalloenzyme, LuxS/M16 peptidase-like"/>
    <property type="match status" value="2"/>
</dbReference>
<keyword evidence="5" id="KW-1185">Reference proteome</keyword>
<evidence type="ECO:0000313" key="5">
    <source>
        <dbReference type="Proteomes" id="UP001580928"/>
    </source>
</evidence>
<protein>
    <submittedName>
        <fullName evidence="4">Pitrilysin family protein</fullName>
    </submittedName>
</protein>
<comment type="caution">
    <text evidence="4">The sequence shown here is derived from an EMBL/GenBank/DDBJ whole genome shotgun (WGS) entry which is preliminary data.</text>
</comment>
<evidence type="ECO:0000256" key="1">
    <source>
        <dbReference type="ARBA" id="ARBA00007261"/>
    </source>
</evidence>
<feature type="domain" description="Peptidase M16 N-terminal" evidence="2">
    <location>
        <begin position="25"/>
        <end position="159"/>
    </location>
</feature>
<dbReference type="InterPro" id="IPR007863">
    <property type="entry name" value="Peptidase_M16_C"/>
</dbReference>
<dbReference type="InterPro" id="IPR011249">
    <property type="entry name" value="Metalloenz_LuxS/M16"/>
</dbReference>
<name>A0ABV5CD80_9SPHI</name>
<dbReference type="PANTHER" id="PTHR11851:SF49">
    <property type="entry name" value="MITOCHONDRIAL-PROCESSING PEPTIDASE SUBUNIT ALPHA"/>
    <property type="match status" value="1"/>
</dbReference>
<dbReference type="RefSeq" id="WP_375557027.1">
    <property type="nucleotide sequence ID" value="NZ_JBBVGT010000002.1"/>
</dbReference>
<dbReference type="PANTHER" id="PTHR11851">
    <property type="entry name" value="METALLOPROTEASE"/>
    <property type="match status" value="1"/>
</dbReference>
<evidence type="ECO:0000313" key="4">
    <source>
        <dbReference type="EMBL" id="MFB5945490.1"/>
    </source>
</evidence>
<dbReference type="SUPFAM" id="SSF63411">
    <property type="entry name" value="LuxS/MPP-like metallohydrolase"/>
    <property type="match status" value="2"/>
</dbReference>
<comment type="similarity">
    <text evidence="1">Belongs to the peptidase M16 family.</text>
</comment>
<sequence length="412" mass="46784">MDHHILTLENGLRVVFNPTRSVITHACMVVNVGTRDEPSGEFGIAHFIEHLLFKRTKRRNTNQILNRLELVGADLNAYTTKEYTCIHASFLHTHLTRAIDLFEDILFNSTFPSDEIEKEKNVILDEISSYQDSPEEAIADDFEDMIFSESGLGHNILGTEKDLASLNKTKIAVFVEKYYQPENMVLGITGDYTLNQVKRIVDRYFGNRKSKSVTHIRTPPSEPLSQKVTLTRPINQAHYMLGTSAYPISHEKKMPLMVLNNFLGGMGMSSRLNLLVREKHGIAYIIESNYTAYSDTGIFSIYFGTEHEKGRKALALVHGELKKTRNKKMGSVLLKQAKNKFIGQIALGEENRMSLIIAMTKNLMDLGYVQTLDELYNQIEAVTAENIWEVANDIFAPDRINTLVFEPSFDKI</sequence>
<dbReference type="InterPro" id="IPR050361">
    <property type="entry name" value="MPP/UQCRC_Complex"/>
</dbReference>
<accession>A0ABV5CD80</accession>